<dbReference type="Gramene" id="Psat07G0446900-T1">
    <property type="protein sequence ID" value="KAI5388815.1"/>
    <property type="gene ID" value="KIW84_074469"/>
</dbReference>
<name>A0A9D4VRK2_PEA</name>
<keyword evidence="1" id="KW-0521">NADP</keyword>
<sequence>MNSGNMQDFFKGKTVLVTGATGFLAKVFVEKILRIQPEIQKLYLLLRASNSDMAAHRLQNEVFEIDLFRVLRAELSEDFNSFISKKVVAIAGDVAIENLGIKDEKLKNEILEEIDVLVHSAASTKFDDRFDILMGVNTKGALHALNFAKNCQKLKAFVHISTAYVCGNAKYEDGIVREKAFEMGQSLKKTSNLDIHTEMKLLDNKIAELQAMNADENTMKFALKDYGMERLVKLFFYLEWLSGYISKIYFL</sequence>
<dbReference type="PANTHER" id="PTHR11011:SF84">
    <property type="entry name" value="ACYL-COA REDUCTASE-LIKE PROTEIN, PUTATIVE-RELATED"/>
    <property type="match status" value="1"/>
</dbReference>
<comment type="caution">
    <text evidence="3">The sequence shown here is derived from an EMBL/GenBank/DDBJ whole genome shotgun (WGS) entry which is preliminary data.</text>
</comment>
<evidence type="ECO:0000313" key="3">
    <source>
        <dbReference type="EMBL" id="KAI5388815.1"/>
    </source>
</evidence>
<dbReference type="PANTHER" id="PTHR11011">
    <property type="entry name" value="MALE STERILITY PROTEIN 2-RELATED"/>
    <property type="match status" value="1"/>
</dbReference>
<evidence type="ECO:0000259" key="2">
    <source>
        <dbReference type="Pfam" id="PF07993"/>
    </source>
</evidence>
<dbReference type="SUPFAM" id="SSF51735">
    <property type="entry name" value="NAD(P)-binding Rossmann-fold domains"/>
    <property type="match status" value="1"/>
</dbReference>
<evidence type="ECO:0000256" key="1">
    <source>
        <dbReference type="RuleBase" id="RU363097"/>
    </source>
</evidence>
<dbReference type="AlphaFoldDB" id="A0A9D4VRK2"/>
<feature type="domain" description="Thioester reductase (TE)" evidence="2">
    <location>
        <begin position="17"/>
        <end position="197"/>
    </location>
</feature>
<keyword evidence="1" id="KW-0560">Oxidoreductase</keyword>
<dbReference type="Gene3D" id="3.40.50.720">
    <property type="entry name" value="NAD(P)-binding Rossmann-like Domain"/>
    <property type="match status" value="1"/>
</dbReference>
<keyword evidence="1" id="KW-0443">Lipid metabolism</keyword>
<comment type="similarity">
    <text evidence="1">Belongs to the fatty acyl-CoA reductase family.</text>
</comment>
<dbReference type="EMBL" id="JAMSHJ010000007">
    <property type="protein sequence ID" value="KAI5388815.1"/>
    <property type="molecule type" value="Genomic_DNA"/>
</dbReference>
<comment type="catalytic activity">
    <reaction evidence="1">
        <text>a long-chain fatty acyl-CoA + 2 NADPH + 2 H(+) = a long-chain primary fatty alcohol + 2 NADP(+) + CoA</text>
        <dbReference type="Rhea" id="RHEA:52716"/>
        <dbReference type="ChEBI" id="CHEBI:15378"/>
        <dbReference type="ChEBI" id="CHEBI:57287"/>
        <dbReference type="ChEBI" id="CHEBI:57783"/>
        <dbReference type="ChEBI" id="CHEBI:58349"/>
        <dbReference type="ChEBI" id="CHEBI:77396"/>
        <dbReference type="ChEBI" id="CHEBI:83139"/>
        <dbReference type="EC" id="1.2.1.84"/>
    </reaction>
</comment>
<evidence type="ECO:0000313" key="4">
    <source>
        <dbReference type="Proteomes" id="UP001058974"/>
    </source>
</evidence>
<dbReference type="InterPro" id="IPR036291">
    <property type="entry name" value="NAD(P)-bd_dom_sf"/>
</dbReference>
<dbReference type="GO" id="GO:0035336">
    <property type="term" value="P:long-chain fatty-acyl-CoA metabolic process"/>
    <property type="evidence" value="ECO:0007669"/>
    <property type="project" value="TreeGrafter"/>
</dbReference>
<accession>A0A9D4VRK2</accession>
<dbReference type="Proteomes" id="UP001058974">
    <property type="component" value="Chromosome 7"/>
</dbReference>
<protein>
    <recommendedName>
        <fullName evidence="1">Fatty acyl-CoA reductase</fullName>
        <ecNumber evidence="1">1.2.1.84</ecNumber>
    </recommendedName>
</protein>
<keyword evidence="1" id="KW-0444">Lipid biosynthesis</keyword>
<reference evidence="3 4" key="1">
    <citation type="journal article" date="2022" name="Nat. Genet.">
        <title>Improved pea reference genome and pan-genome highlight genomic features and evolutionary characteristics.</title>
        <authorList>
            <person name="Yang T."/>
            <person name="Liu R."/>
            <person name="Luo Y."/>
            <person name="Hu S."/>
            <person name="Wang D."/>
            <person name="Wang C."/>
            <person name="Pandey M.K."/>
            <person name="Ge S."/>
            <person name="Xu Q."/>
            <person name="Li N."/>
            <person name="Li G."/>
            <person name="Huang Y."/>
            <person name="Saxena R.K."/>
            <person name="Ji Y."/>
            <person name="Li M."/>
            <person name="Yan X."/>
            <person name="He Y."/>
            <person name="Liu Y."/>
            <person name="Wang X."/>
            <person name="Xiang C."/>
            <person name="Varshney R.K."/>
            <person name="Ding H."/>
            <person name="Gao S."/>
            <person name="Zong X."/>
        </authorList>
    </citation>
    <scope>NUCLEOTIDE SEQUENCE [LARGE SCALE GENOMIC DNA]</scope>
    <source>
        <strain evidence="3 4">cv. Zhongwan 6</strain>
    </source>
</reference>
<dbReference type="InterPro" id="IPR026055">
    <property type="entry name" value="FAR"/>
</dbReference>
<dbReference type="GO" id="GO:0010345">
    <property type="term" value="P:suberin biosynthetic process"/>
    <property type="evidence" value="ECO:0007669"/>
    <property type="project" value="TreeGrafter"/>
</dbReference>
<comment type="function">
    <text evidence="1">Catalyzes the reduction of fatty acyl-CoA to fatty alcohols.</text>
</comment>
<dbReference type="Pfam" id="PF07993">
    <property type="entry name" value="NAD_binding_4"/>
    <property type="match status" value="1"/>
</dbReference>
<dbReference type="InterPro" id="IPR013120">
    <property type="entry name" value="FAR_NAD-bd"/>
</dbReference>
<dbReference type="GO" id="GO:0080019">
    <property type="term" value="F:alcohol-forming very long-chain fatty acyl-CoA reductase activity"/>
    <property type="evidence" value="ECO:0007669"/>
    <property type="project" value="InterPro"/>
</dbReference>
<gene>
    <name evidence="3" type="ORF">KIW84_074469</name>
</gene>
<keyword evidence="4" id="KW-1185">Reference proteome</keyword>
<dbReference type="EC" id="1.2.1.84" evidence="1"/>
<proteinExistence type="inferred from homology"/>
<dbReference type="GO" id="GO:0102965">
    <property type="term" value="F:alcohol-forming long-chain fatty acyl-CoA reductase activity"/>
    <property type="evidence" value="ECO:0007669"/>
    <property type="project" value="UniProtKB-EC"/>
</dbReference>
<organism evidence="3 4">
    <name type="scientific">Pisum sativum</name>
    <name type="common">Garden pea</name>
    <name type="synonym">Lathyrus oleraceus</name>
    <dbReference type="NCBI Taxonomy" id="3888"/>
    <lineage>
        <taxon>Eukaryota</taxon>
        <taxon>Viridiplantae</taxon>
        <taxon>Streptophyta</taxon>
        <taxon>Embryophyta</taxon>
        <taxon>Tracheophyta</taxon>
        <taxon>Spermatophyta</taxon>
        <taxon>Magnoliopsida</taxon>
        <taxon>eudicotyledons</taxon>
        <taxon>Gunneridae</taxon>
        <taxon>Pentapetalae</taxon>
        <taxon>rosids</taxon>
        <taxon>fabids</taxon>
        <taxon>Fabales</taxon>
        <taxon>Fabaceae</taxon>
        <taxon>Papilionoideae</taxon>
        <taxon>50 kb inversion clade</taxon>
        <taxon>NPAAA clade</taxon>
        <taxon>Hologalegina</taxon>
        <taxon>IRL clade</taxon>
        <taxon>Fabeae</taxon>
        <taxon>Lathyrus</taxon>
    </lineage>
</organism>